<dbReference type="EMBL" id="CP071527">
    <property type="protein sequence ID" value="USQ14368.1"/>
    <property type="molecule type" value="Genomic_DNA"/>
</dbReference>
<keyword evidence="1" id="KW-0479">Metal-binding</keyword>
<dbReference type="PANTHER" id="PTHR34448">
    <property type="entry name" value="AMINOPEPTIDASE"/>
    <property type="match status" value="1"/>
</dbReference>
<evidence type="ECO:0000256" key="1">
    <source>
        <dbReference type="ARBA" id="ARBA00022723"/>
    </source>
</evidence>
<dbReference type="Proteomes" id="UP001057474">
    <property type="component" value="Chromosome"/>
</dbReference>
<proteinExistence type="predicted"/>
<evidence type="ECO:0008006" key="4">
    <source>
        <dbReference type="Google" id="ProtNLM"/>
    </source>
</evidence>
<reference evidence="2" key="1">
    <citation type="submission" date="2021-03" db="EMBL/GenBank/DDBJ databases">
        <title>Legionella lytica PCM 2298.</title>
        <authorList>
            <person name="Koper P."/>
        </authorList>
    </citation>
    <scope>NUCLEOTIDE SEQUENCE</scope>
    <source>
        <strain evidence="2">PCM 2298</strain>
    </source>
</reference>
<evidence type="ECO:0000313" key="3">
    <source>
        <dbReference type="Proteomes" id="UP001057474"/>
    </source>
</evidence>
<keyword evidence="3" id="KW-1185">Reference proteome</keyword>
<dbReference type="RefSeq" id="WP_252580986.1">
    <property type="nucleotide sequence ID" value="NZ_CP071527.1"/>
</dbReference>
<dbReference type="InterPro" id="IPR052170">
    <property type="entry name" value="M29_Exopeptidase"/>
</dbReference>
<organism evidence="2 3">
    <name type="scientific">Legionella lytica</name>
    <dbReference type="NCBI Taxonomy" id="96232"/>
    <lineage>
        <taxon>Bacteria</taxon>
        <taxon>Pseudomonadati</taxon>
        <taxon>Pseudomonadota</taxon>
        <taxon>Gammaproteobacteria</taxon>
        <taxon>Legionellales</taxon>
        <taxon>Legionellaceae</taxon>
        <taxon>Legionella</taxon>
    </lineage>
</organism>
<evidence type="ECO:0000313" key="2">
    <source>
        <dbReference type="EMBL" id="USQ14368.1"/>
    </source>
</evidence>
<dbReference type="SUPFAM" id="SSF144052">
    <property type="entry name" value="Thermophilic metalloprotease-like"/>
    <property type="match status" value="1"/>
</dbReference>
<accession>A0ABY4Y9N6</accession>
<name>A0ABY4Y9N6_9GAMM</name>
<sequence length="321" mass="36725">MDRISNHQSSCVNFSYYLKYQLPNEKSNKIIVAYEKKYHSIINELRPSLMNEFDVLGFYDISEDQSQIIDGYSEADRVLFFYDHFTRQNLQPGFSKEMQAYSQHFSKDPLKVIFINDMYEQFPDIYSVNPQRIKSLNKSLISLAEKSKILTITDNIGTNVTVDLAKTNPWTSIDGTTYGEIIPGEIASYSPGINGVLYFTGSFLSMIPIGLKYGVIEDPIKFVFKNSKVESFSSSNIELSNDLNYFFEYSEDHLQIHEIGIGTNEGIKKLFGKNASFEEKHCGIHFGLGGKADDTFHLDMMMSHSIFKFDDQLVYNGAYQL</sequence>
<gene>
    <name evidence="2" type="ORF">J2N86_03305</name>
</gene>
<dbReference type="PANTHER" id="PTHR34448:SF1">
    <property type="entry name" value="BLL6088 PROTEIN"/>
    <property type="match status" value="1"/>
</dbReference>
<protein>
    <recommendedName>
        <fullName evidence="4">Leucyl aminopeptidase (Aminopeptidase T)</fullName>
    </recommendedName>
</protein>